<name>A0A2T3HHA5_9SPHI</name>
<dbReference type="Proteomes" id="UP000240912">
    <property type="component" value="Unassembled WGS sequence"/>
</dbReference>
<gene>
    <name evidence="2" type="ORF">C7T94_17985</name>
</gene>
<sequence>MKKLLLSLCLCSALLLTGCFQIIEEINLRADGSGTATLTINLSQSRSKVASLMLLDSVNGYKVPSQQKIRQEMAEAAAFLKQSPGISNVKSSTDFNNYIATISFGFRNVANISNLSKTILNRMKIRSSDQSSYSFNTSLLQFKRNYQHITSARTEYAKLKSEDKAIFKDATYTAIYRFEQQVASVSNRQAAISRSGKAVMLRSNILALIDGKTNISNTVQLKK</sequence>
<keyword evidence="3" id="KW-1185">Reference proteome</keyword>
<dbReference type="PROSITE" id="PS51257">
    <property type="entry name" value="PROKAR_LIPOPROTEIN"/>
    <property type="match status" value="1"/>
</dbReference>
<dbReference type="OrthoDB" id="978751at2"/>
<feature type="signal peptide" evidence="1">
    <location>
        <begin position="1"/>
        <end position="21"/>
    </location>
</feature>
<evidence type="ECO:0008006" key="4">
    <source>
        <dbReference type="Google" id="ProtNLM"/>
    </source>
</evidence>
<evidence type="ECO:0000313" key="3">
    <source>
        <dbReference type="Proteomes" id="UP000240912"/>
    </source>
</evidence>
<reference evidence="2 3" key="1">
    <citation type="submission" date="2018-03" db="EMBL/GenBank/DDBJ databases">
        <authorList>
            <person name="Keele B.F."/>
        </authorList>
    </citation>
    <scope>NUCLEOTIDE SEQUENCE [LARGE SCALE GENOMIC DNA]</scope>
    <source>
        <strain evidence="2 3">YL28-9</strain>
    </source>
</reference>
<accession>A0A2T3HHA5</accession>
<dbReference type="EMBL" id="PYLS01000008">
    <property type="protein sequence ID" value="PST81761.1"/>
    <property type="molecule type" value="Genomic_DNA"/>
</dbReference>
<keyword evidence="1" id="KW-0732">Signal</keyword>
<dbReference type="AlphaFoldDB" id="A0A2T3HHA5"/>
<comment type="caution">
    <text evidence="2">The sequence shown here is derived from an EMBL/GenBank/DDBJ whole genome shotgun (WGS) entry which is preliminary data.</text>
</comment>
<feature type="chain" id="PRO_5015785359" description="SIMPL domain-containing protein" evidence="1">
    <location>
        <begin position="22"/>
        <end position="223"/>
    </location>
</feature>
<protein>
    <recommendedName>
        <fullName evidence="4">SIMPL domain-containing protein</fullName>
    </recommendedName>
</protein>
<proteinExistence type="predicted"/>
<evidence type="ECO:0000313" key="2">
    <source>
        <dbReference type="EMBL" id="PST81761.1"/>
    </source>
</evidence>
<organism evidence="2 3">
    <name type="scientific">Pedobacter yulinensis</name>
    <dbReference type="NCBI Taxonomy" id="2126353"/>
    <lineage>
        <taxon>Bacteria</taxon>
        <taxon>Pseudomonadati</taxon>
        <taxon>Bacteroidota</taxon>
        <taxon>Sphingobacteriia</taxon>
        <taxon>Sphingobacteriales</taxon>
        <taxon>Sphingobacteriaceae</taxon>
        <taxon>Pedobacter</taxon>
    </lineage>
</organism>
<dbReference type="RefSeq" id="WP_107217272.1">
    <property type="nucleotide sequence ID" value="NZ_KZ686272.1"/>
</dbReference>
<evidence type="ECO:0000256" key="1">
    <source>
        <dbReference type="SAM" id="SignalP"/>
    </source>
</evidence>